<feature type="domain" description="Calponin-homology (CH)" evidence="6">
    <location>
        <begin position="132"/>
        <end position="235"/>
    </location>
</feature>
<dbReference type="Pfam" id="PF00307">
    <property type="entry name" value="CH"/>
    <property type="match status" value="2"/>
</dbReference>
<dbReference type="InterPro" id="IPR036872">
    <property type="entry name" value="CH_dom_sf"/>
</dbReference>
<feature type="region of interest" description="Disordered" evidence="5">
    <location>
        <begin position="1008"/>
        <end position="1118"/>
    </location>
</feature>
<dbReference type="InterPro" id="IPR001589">
    <property type="entry name" value="Actinin_actin-bd_CS"/>
</dbReference>
<dbReference type="PROSITE" id="PS00019">
    <property type="entry name" value="ACTININ_1"/>
    <property type="match status" value="1"/>
</dbReference>
<feature type="compositionally biased region" description="Low complexity" evidence="5">
    <location>
        <begin position="1105"/>
        <end position="1117"/>
    </location>
</feature>
<reference evidence="7 8" key="1">
    <citation type="journal article" date="2017" name="Nat. Ecol. Evol.">
        <title>Scallop genome provides insights into evolution of bilaterian karyotype and development.</title>
        <authorList>
            <person name="Wang S."/>
            <person name="Zhang J."/>
            <person name="Jiao W."/>
            <person name="Li J."/>
            <person name="Xun X."/>
            <person name="Sun Y."/>
            <person name="Guo X."/>
            <person name="Huan P."/>
            <person name="Dong B."/>
            <person name="Zhang L."/>
            <person name="Hu X."/>
            <person name="Sun X."/>
            <person name="Wang J."/>
            <person name="Zhao C."/>
            <person name="Wang Y."/>
            <person name="Wang D."/>
            <person name="Huang X."/>
            <person name="Wang R."/>
            <person name="Lv J."/>
            <person name="Li Y."/>
            <person name="Zhang Z."/>
            <person name="Liu B."/>
            <person name="Lu W."/>
            <person name="Hui Y."/>
            <person name="Liang J."/>
            <person name="Zhou Z."/>
            <person name="Hou R."/>
            <person name="Li X."/>
            <person name="Liu Y."/>
            <person name="Li H."/>
            <person name="Ning X."/>
            <person name="Lin Y."/>
            <person name="Zhao L."/>
            <person name="Xing Q."/>
            <person name="Dou J."/>
            <person name="Li Y."/>
            <person name="Mao J."/>
            <person name="Guo H."/>
            <person name="Dou H."/>
            <person name="Li T."/>
            <person name="Mu C."/>
            <person name="Jiang W."/>
            <person name="Fu Q."/>
            <person name="Fu X."/>
            <person name="Miao Y."/>
            <person name="Liu J."/>
            <person name="Yu Q."/>
            <person name="Li R."/>
            <person name="Liao H."/>
            <person name="Li X."/>
            <person name="Kong Y."/>
            <person name="Jiang Z."/>
            <person name="Chourrout D."/>
            <person name="Li R."/>
            <person name="Bao Z."/>
        </authorList>
    </citation>
    <scope>NUCLEOTIDE SEQUENCE [LARGE SCALE GENOMIC DNA]</scope>
    <source>
        <strain evidence="7 8">PY_sf001</strain>
    </source>
</reference>
<dbReference type="PROSITE" id="PS00020">
    <property type="entry name" value="ACTININ_2"/>
    <property type="match status" value="1"/>
</dbReference>
<evidence type="ECO:0000256" key="5">
    <source>
        <dbReference type="SAM" id="MobiDB-lite"/>
    </source>
</evidence>
<dbReference type="EMBL" id="NEDP02003844">
    <property type="protein sequence ID" value="OWF47629.1"/>
    <property type="molecule type" value="Genomic_DNA"/>
</dbReference>
<organism evidence="7 8">
    <name type="scientific">Mizuhopecten yessoensis</name>
    <name type="common">Japanese scallop</name>
    <name type="synonym">Patinopecten yessoensis</name>
    <dbReference type="NCBI Taxonomy" id="6573"/>
    <lineage>
        <taxon>Eukaryota</taxon>
        <taxon>Metazoa</taxon>
        <taxon>Spiralia</taxon>
        <taxon>Lophotrochozoa</taxon>
        <taxon>Mollusca</taxon>
        <taxon>Bivalvia</taxon>
        <taxon>Autobranchia</taxon>
        <taxon>Pteriomorphia</taxon>
        <taxon>Pectinida</taxon>
        <taxon>Pectinoidea</taxon>
        <taxon>Pectinidae</taxon>
        <taxon>Mizuhopecten</taxon>
    </lineage>
</organism>
<evidence type="ECO:0000313" key="7">
    <source>
        <dbReference type="EMBL" id="OWF47629.1"/>
    </source>
</evidence>
<evidence type="ECO:0000256" key="3">
    <source>
        <dbReference type="ARBA" id="ARBA00023203"/>
    </source>
</evidence>
<evidence type="ECO:0000313" key="8">
    <source>
        <dbReference type="Proteomes" id="UP000242188"/>
    </source>
</evidence>
<dbReference type="GO" id="GO:0051015">
    <property type="term" value="F:actin filament binding"/>
    <property type="evidence" value="ECO:0007669"/>
    <property type="project" value="InterPro"/>
</dbReference>
<dbReference type="PANTHER" id="PTHR38537">
    <property type="entry name" value="JITTERBUG, ISOFORM N"/>
    <property type="match status" value="1"/>
</dbReference>
<keyword evidence="8" id="KW-1185">Reference proteome</keyword>
<dbReference type="STRING" id="6573.A0A210QFZ6"/>
<dbReference type="Pfam" id="PF00630">
    <property type="entry name" value="Filamin"/>
    <property type="match status" value="7"/>
</dbReference>
<comment type="similarity">
    <text evidence="1">Belongs to the filamin family.</text>
</comment>
<proteinExistence type="inferred from homology"/>
<dbReference type="GO" id="GO:0030036">
    <property type="term" value="P:actin cytoskeleton organization"/>
    <property type="evidence" value="ECO:0007669"/>
    <property type="project" value="InterPro"/>
</dbReference>
<evidence type="ECO:0000256" key="1">
    <source>
        <dbReference type="ARBA" id="ARBA00009238"/>
    </source>
</evidence>
<feature type="compositionally biased region" description="Low complexity" evidence="5">
    <location>
        <begin position="1016"/>
        <end position="1025"/>
    </location>
</feature>
<dbReference type="Gene3D" id="2.60.40.10">
    <property type="entry name" value="Immunoglobulins"/>
    <property type="match status" value="8"/>
</dbReference>
<dbReference type="SMART" id="SM00033">
    <property type="entry name" value="CH"/>
    <property type="match status" value="3"/>
</dbReference>
<feature type="repeat" description="Filamin" evidence="4">
    <location>
        <begin position="798"/>
        <end position="890"/>
    </location>
</feature>
<dbReference type="InterPro" id="IPR013783">
    <property type="entry name" value="Ig-like_fold"/>
</dbReference>
<dbReference type="InterPro" id="IPR044801">
    <property type="entry name" value="Filamin"/>
</dbReference>
<accession>A0A210QFZ6</accession>
<feature type="repeat" description="Filamin" evidence="4">
    <location>
        <begin position="721"/>
        <end position="800"/>
    </location>
</feature>
<dbReference type="SUPFAM" id="SSF47576">
    <property type="entry name" value="Calponin-homology domain, CH-domain"/>
    <property type="match status" value="2"/>
</dbReference>
<feature type="domain" description="Calponin-homology (CH)" evidence="6">
    <location>
        <begin position="21"/>
        <end position="126"/>
    </location>
</feature>
<dbReference type="SUPFAM" id="SSF81296">
    <property type="entry name" value="E set domains"/>
    <property type="match status" value="8"/>
</dbReference>
<feature type="repeat" description="Filamin" evidence="4">
    <location>
        <begin position="1339"/>
        <end position="1427"/>
    </location>
</feature>
<dbReference type="InterPro" id="IPR001298">
    <property type="entry name" value="Filamin/ABP280_rpt"/>
</dbReference>
<feature type="repeat" description="Filamin" evidence="4">
    <location>
        <begin position="1132"/>
        <end position="1218"/>
    </location>
</feature>
<evidence type="ECO:0000259" key="6">
    <source>
        <dbReference type="PROSITE" id="PS50021"/>
    </source>
</evidence>
<evidence type="ECO:0000256" key="2">
    <source>
        <dbReference type="ARBA" id="ARBA00022737"/>
    </source>
</evidence>
<dbReference type="PROSITE" id="PS50194">
    <property type="entry name" value="FILAMIN_REPEAT"/>
    <property type="match status" value="7"/>
</dbReference>
<dbReference type="InterPro" id="IPR014756">
    <property type="entry name" value="Ig_E-set"/>
</dbReference>
<dbReference type="SMART" id="SM00557">
    <property type="entry name" value="IG_FLMN"/>
    <property type="match status" value="7"/>
</dbReference>
<keyword evidence="2" id="KW-0677">Repeat</keyword>
<dbReference type="Proteomes" id="UP000242188">
    <property type="component" value="Unassembled WGS sequence"/>
</dbReference>
<dbReference type="InterPro" id="IPR017868">
    <property type="entry name" value="Filamin/ABP280_repeat-like"/>
</dbReference>
<name>A0A210QFZ6_MIZYE</name>
<keyword evidence="3" id="KW-0009">Actin-binding</keyword>
<evidence type="ECO:0000256" key="4">
    <source>
        <dbReference type="PROSITE-ProRule" id="PRU00087"/>
    </source>
</evidence>
<feature type="repeat" description="Filamin" evidence="4">
    <location>
        <begin position="888"/>
        <end position="989"/>
    </location>
</feature>
<feature type="region of interest" description="Disordered" evidence="5">
    <location>
        <begin position="431"/>
        <end position="457"/>
    </location>
</feature>
<dbReference type="PROSITE" id="PS50021">
    <property type="entry name" value="CH"/>
    <property type="match status" value="2"/>
</dbReference>
<dbReference type="InterPro" id="IPR001715">
    <property type="entry name" value="CH_dom"/>
</dbReference>
<dbReference type="Gene3D" id="1.10.418.10">
    <property type="entry name" value="Calponin-like domain"/>
    <property type="match status" value="3"/>
</dbReference>
<sequence length="1469" mass="163226">MSFMNGSHGSLAPTDNVQWMQIQKDTFTNWVNEQLKSKGSEVRDLRTDFSDGVKLFTLVEALKRQKLPGTVSKPTNKYEKLQNITVALNGIADDNVRIINIDSKEILEGNSKLILALIWQLVIRYQIGLSNIQHRNWMLAWLQAVLPECSITNFTSDWTDGSALLGLLDFCVPGLYPTWKSCDKLDRENNCRKAMKLARQQFGIPLILRPEYMASPELDEMSAITYLSYFMKVGAPGYNACLQRLQPLVRNTTVFNFTTDWNDGRVLCELVTNLGAAIPSWPEGNASNIDLLQQGIHGGQQLNVDPVVPAADMAEEESEHLGIMAYAARFLNLSPVANRLYSDTVHQQQQVVVLEKRPSLRQMYPIPLPPVPTGHRTSTHVINKETTTKVVYSKDMEPAIRTYTVNPEPEHKVYTIDPQPVKALYANPKQTVTVRHHRQRDPDPSYYVKTAQPHHGDRSDMQRIYSLMNATTGDKPEKTFNFVRRPSLRAATKKELLADNGVKIETFSVGVIITEKHHDIISKDEVRVEALSPTGRIIRMTGDGCYHAHFAADEIGEWNIKVFINGRLVNSCPIEVSDPSQVKVSGIKQGIVSRPQTFNVDCRKAGSGEVEVQINHKRGSVPCYISQTEPNVFQAKYTPLYQGVHRMKVSFNSAEIREADFVIGEGSDGMHRRAVFETDITEDEGGLTKTVRTACDWQIDYVTGGPIEVNMTNTSDVKVYSMQDGTVCATPHLIADCTNAPNGRLEAEVLHNGFRFPAEIKEEKPDVFRIVFRPRGPGLYKVFVVYDGVSVKGSPFIQEIDELTSPKATGEGLLMGMKDSPAKFNVDARGFSGDLSVIITGPNHPVQCTTTPEEDGTHTVVYYPTDVGVHRINIRMDGRDIDKSPFKPRIVCPSRVRVSGGWRPLVDDRERIPLIVNKEKQIPFDASEAGPGELTADIHGPSFKVPTAVDSRGSGKHILVFTPKEEGKHYIDVRWCGLALPNTPYLGFATRQPEGVVDEQPSFQSIIVLNNPDGTSSDSDSSNNNDPRKRKRRAVRKIPSYTSSDSNRKPPRITVLRHRSDVGYPPNPRLHILKHQPSLRSSTTVTDDESGVGGPRISAVYVPTSPSMSSRSSRPPSYKVDNGPKFPYMSPKVVLTGPGLKEAWVGKPTVFYIDGTNAPKGTPDVLLSSVNHEIHVDARPTGPQYYTCFYTPQEPGAYLLNISWNKHPLKCCPLKVNVHRTPEHRPPSIRTSVTESVHINKEPPQIDPISIREGVVGRPIVVSIDTTKLEPGELRVNCTGPNSEIVPVVSTPNSDGTLTVQLRPVGPGRHILNVRLNDKHIFDSPYAIDVRLNPVIGTVDVYGPGIANGILPQFEGQFWVDATNAGAGEIHVSIMGPKGAFRVEMMRSSQKTKVFHCRYNPIEPGVYTVNVFWSGVHIKDSPYTILLGLSEPDLDRMVLERKASINPGPPSLRGSYKYISASDESGIMY</sequence>
<gene>
    <name evidence="7" type="ORF">KP79_PYT19953</name>
</gene>
<dbReference type="PANTHER" id="PTHR38537:SF13">
    <property type="entry name" value="JITTERBUG, ISOFORM N"/>
    <property type="match status" value="1"/>
</dbReference>
<comment type="caution">
    <text evidence="7">The sequence shown here is derived from an EMBL/GenBank/DDBJ whole genome shotgun (WGS) entry which is preliminary data.</text>
</comment>
<dbReference type="OrthoDB" id="18740at2759"/>
<feature type="repeat" description="Filamin" evidence="4">
    <location>
        <begin position="1250"/>
        <end position="1330"/>
    </location>
</feature>
<protein>
    <submittedName>
        <fullName evidence="7">Filamin-A</fullName>
    </submittedName>
</protein>
<feature type="repeat" description="Filamin" evidence="4">
    <location>
        <begin position="586"/>
        <end position="665"/>
    </location>
</feature>